<evidence type="ECO:0000313" key="1">
    <source>
        <dbReference type="EMBL" id="MBC3935391.1"/>
    </source>
</evidence>
<name>A0A923KZN1_9BURK</name>
<reference evidence="1" key="1">
    <citation type="submission" date="2020-08" db="EMBL/GenBank/DDBJ databases">
        <title>Novel species isolated from subtropical streams in China.</title>
        <authorList>
            <person name="Lu H."/>
        </authorList>
    </citation>
    <scope>NUCLEOTIDE SEQUENCE</scope>
    <source>
        <strain evidence="1">CY7W</strain>
    </source>
</reference>
<sequence length="120" mass="13783">MVALTVISGILLARQIWHWWRTQRTLRVIVSSDGLCLLHVWRAPAWSPAQVCTLGPASLFWSHLAALEFVREDGSKLYFLLMPDSAPVAVRRDLRRALISLQQFQQKEIRKVMKSGNFPE</sequence>
<comment type="caution">
    <text evidence="1">The sequence shown here is derived from an EMBL/GenBank/DDBJ whole genome shotgun (WGS) entry which is preliminary data.</text>
</comment>
<protein>
    <submittedName>
        <fullName evidence="1">Uncharacterized protein</fullName>
    </submittedName>
</protein>
<dbReference type="AlphaFoldDB" id="A0A923KZN1"/>
<keyword evidence="2" id="KW-1185">Reference proteome</keyword>
<dbReference type="EMBL" id="JACOGG010000007">
    <property type="protein sequence ID" value="MBC3935391.1"/>
    <property type="molecule type" value="Genomic_DNA"/>
</dbReference>
<organism evidence="1 2">
    <name type="scientific">Undibacterium rugosum</name>
    <dbReference type="NCBI Taxonomy" id="2762291"/>
    <lineage>
        <taxon>Bacteria</taxon>
        <taxon>Pseudomonadati</taxon>
        <taxon>Pseudomonadota</taxon>
        <taxon>Betaproteobacteria</taxon>
        <taxon>Burkholderiales</taxon>
        <taxon>Oxalobacteraceae</taxon>
        <taxon>Undibacterium</taxon>
    </lineage>
</organism>
<proteinExistence type="predicted"/>
<accession>A0A923KZN1</accession>
<gene>
    <name evidence="1" type="ORF">H8K47_08460</name>
</gene>
<dbReference type="Proteomes" id="UP000612361">
    <property type="component" value="Unassembled WGS sequence"/>
</dbReference>
<evidence type="ECO:0000313" key="2">
    <source>
        <dbReference type="Proteomes" id="UP000612361"/>
    </source>
</evidence>